<comment type="caution">
    <text evidence="1">The sequence shown here is derived from an EMBL/GenBank/DDBJ whole genome shotgun (WGS) entry which is preliminary data.</text>
</comment>
<reference evidence="1" key="1">
    <citation type="submission" date="2019-10" db="EMBL/GenBank/DDBJ databases">
        <title>Draft genome sequece of Microseira wollei NIES-4236.</title>
        <authorList>
            <person name="Yamaguchi H."/>
            <person name="Suzuki S."/>
            <person name="Kawachi M."/>
        </authorList>
    </citation>
    <scope>NUCLEOTIDE SEQUENCE</scope>
    <source>
        <strain evidence="1">NIES-4236</strain>
    </source>
</reference>
<proteinExistence type="predicted"/>
<dbReference type="PANTHER" id="PTHR20873:SF0">
    <property type="entry name" value="L-SERYL-TRNA(SEC) KINASE"/>
    <property type="match status" value="1"/>
</dbReference>
<dbReference type="InterPro" id="IPR027417">
    <property type="entry name" value="P-loop_NTPase"/>
</dbReference>
<dbReference type="SUPFAM" id="SSF52540">
    <property type="entry name" value="P-loop containing nucleoside triphosphate hydrolases"/>
    <property type="match status" value="1"/>
</dbReference>
<dbReference type="Pfam" id="PF13671">
    <property type="entry name" value="AAA_33"/>
    <property type="match status" value="1"/>
</dbReference>
<sequence>MNNYQLPITNYQSPMTKLVLLIGIPGSGKSSLAQQIVAASQGHLLISTDAIRGQLFGDEAIQGAWVLIGQELQRQLQQAVGAICQNSARSAIFDATNAVLQHRREAIALARDTGFTYITGLWLDTPVWLCLHRNRQRRRRVPDDVILRMHRQLRQEPPSLADGLDCLIRYYPGGCSTVTAFAQVRKNRTRPNLHL</sequence>
<evidence type="ECO:0000313" key="2">
    <source>
        <dbReference type="Proteomes" id="UP001050975"/>
    </source>
</evidence>
<dbReference type="PANTHER" id="PTHR20873">
    <property type="entry name" value="L-SERYL-TRNA(SEC) KINASE"/>
    <property type="match status" value="1"/>
</dbReference>
<dbReference type="EMBL" id="BLAY01000138">
    <property type="protein sequence ID" value="GET41875.1"/>
    <property type="molecule type" value="Genomic_DNA"/>
</dbReference>
<dbReference type="PIRSF" id="PIRSF037081">
    <property type="entry name" value="P-loop_All4644_prd"/>
    <property type="match status" value="1"/>
</dbReference>
<protein>
    <recommendedName>
        <fullName evidence="3">AAA family ATPase</fullName>
    </recommendedName>
</protein>
<evidence type="ECO:0008006" key="3">
    <source>
        <dbReference type="Google" id="ProtNLM"/>
    </source>
</evidence>
<dbReference type="Gene3D" id="3.40.50.300">
    <property type="entry name" value="P-loop containing nucleotide triphosphate hydrolases"/>
    <property type="match status" value="1"/>
</dbReference>
<name>A0AAV3XNV2_9CYAN</name>
<dbReference type="AlphaFoldDB" id="A0AAV3XNV2"/>
<dbReference type="InterPro" id="IPR052648">
    <property type="entry name" value="Ser-tRNA(Sec)_kinase"/>
</dbReference>
<gene>
    <name evidence="1" type="ORF">MiSe_66890</name>
</gene>
<dbReference type="InterPro" id="IPR017101">
    <property type="entry name" value="P-loop_ATP/GTP-bd_All4644_prd"/>
</dbReference>
<dbReference type="Proteomes" id="UP001050975">
    <property type="component" value="Unassembled WGS sequence"/>
</dbReference>
<organism evidence="1 2">
    <name type="scientific">Microseira wollei NIES-4236</name>
    <dbReference type="NCBI Taxonomy" id="2530354"/>
    <lineage>
        <taxon>Bacteria</taxon>
        <taxon>Bacillati</taxon>
        <taxon>Cyanobacteriota</taxon>
        <taxon>Cyanophyceae</taxon>
        <taxon>Oscillatoriophycideae</taxon>
        <taxon>Aerosakkonematales</taxon>
        <taxon>Aerosakkonemataceae</taxon>
        <taxon>Microseira</taxon>
    </lineage>
</organism>
<dbReference type="GO" id="GO:0016301">
    <property type="term" value="F:kinase activity"/>
    <property type="evidence" value="ECO:0007669"/>
    <property type="project" value="TreeGrafter"/>
</dbReference>
<dbReference type="GO" id="GO:0000049">
    <property type="term" value="F:tRNA binding"/>
    <property type="evidence" value="ECO:0007669"/>
    <property type="project" value="TreeGrafter"/>
</dbReference>
<accession>A0AAV3XNV2</accession>
<keyword evidence="2" id="KW-1185">Reference proteome</keyword>
<evidence type="ECO:0000313" key="1">
    <source>
        <dbReference type="EMBL" id="GET41875.1"/>
    </source>
</evidence>